<accession>A0A0V1DB06</accession>
<reference evidence="1 2" key="1">
    <citation type="submission" date="2015-01" db="EMBL/GenBank/DDBJ databases">
        <title>Evolution of Trichinella species and genotypes.</title>
        <authorList>
            <person name="Korhonen P.K."/>
            <person name="Edoardo P."/>
            <person name="Giuseppe L.R."/>
            <person name="Gasser R.B."/>
        </authorList>
    </citation>
    <scope>NUCLEOTIDE SEQUENCE [LARGE SCALE GENOMIC DNA]</scope>
    <source>
        <strain evidence="1">ISS120</strain>
    </source>
</reference>
<dbReference type="EMBL" id="JYDI01000020">
    <property type="protein sequence ID" value="KRY58603.1"/>
    <property type="molecule type" value="Genomic_DNA"/>
</dbReference>
<dbReference type="OrthoDB" id="10418924at2759"/>
<organism evidence="1 2">
    <name type="scientific">Trichinella britovi</name>
    <name type="common">Parasitic roundworm</name>
    <dbReference type="NCBI Taxonomy" id="45882"/>
    <lineage>
        <taxon>Eukaryota</taxon>
        <taxon>Metazoa</taxon>
        <taxon>Ecdysozoa</taxon>
        <taxon>Nematoda</taxon>
        <taxon>Enoplea</taxon>
        <taxon>Dorylaimia</taxon>
        <taxon>Trichinellida</taxon>
        <taxon>Trichinellidae</taxon>
        <taxon>Trichinella</taxon>
    </lineage>
</organism>
<sequence length="163" mass="18276">MDFQMPLLPTVENTQPKGQKLANELENELDVRKFKKHKHLGSQNIRFLKYHLTLIQTAVYIKGNLILKKMEGLFATSPSLAFSHHGNIVDLLALFSPCSDQFRSRLCAIPVSAASQNLKSLYWKNATARKLASVHHTHNNLNVIDVYVCTVGSIGLLSSYDAK</sequence>
<comment type="caution">
    <text evidence="1">The sequence shown here is derived from an EMBL/GenBank/DDBJ whole genome shotgun (WGS) entry which is preliminary data.</text>
</comment>
<evidence type="ECO:0000313" key="2">
    <source>
        <dbReference type="Proteomes" id="UP000054653"/>
    </source>
</evidence>
<proteinExistence type="predicted"/>
<gene>
    <name evidence="1" type="ORF">T03_2517</name>
</gene>
<name>A0A0V1DB06_TRIBR</name>
<keyword evidence="2" id="KW-1185">Reference proteome</keyword>
<evidence type="ECO:0000313" key="1">
    <source>
        <dbReference type="EMBL" id="KRY58603.1"/>
    </source>
</evidence>
<protein>
    <submittedName>
        <fullName evidence="1">Uncharacterized protein</fullName>
    </submittedName>
</protein>
<dbReference type="Proteomes" id="UP000054653">
    <property type="component" value="Unassembled WGS sequence"/>
</dbReference>
<dbReference type="AlphaFoldDB" id="A0A0V1DB06"/>